<dbReference type="AlphaFoldDB" id="A0A2A2K8E1"/>
<dbReference type="Proteomes" id="UP000218231">
    <property type="component" value="Unassembled WGS sequence"/>
</dbReference>
<evidence type="ECO:0000256" key="1">
    <source>
        <dbReference type="SAM" id="MobiDB-lite"/>
    </source>
</evidence>
<dbReference type="EMBL" id="LIAE01009349">
    <property type="protein sequence ID" value="PAV70152.1"/>
    <property type="molecule type" value="Genomic_DNA"/>
</dbReference>
<comment type="caution">
    <text evidence="2">The sequence shown here is derived from an EMBL/GenBank/DDBJ whole genome shotgun (WGS) entry which is preliminary data.</text>
</comment>
<proteinExistence type="predicted"/>
<reference evidence="2 3" key="1">
    <citation type="journal article" date="2017" name="Curr. Biol.">
        <title>Genome architecture and evolution of a unichromosomal asexual nematode.</title>
        <authorList>
            <person name="Fradin H."/>
            <person name="Zegar C."/>
            <person name="Gutwein M."/>
            <person name="Lucas J."/>
            <person name="Kovtun M."/>
            <person name="Corcoran D."/>
            <person name="Baugh L.R."/>
            <person name="Kiontke K."/>
            <person name="Gunsalus K."/>
            <person name="Fitch D.H."/>
            <person name="Piano F."/>
        </authorList>
    </citation>
    <scope>NUCLEOTIDE SEQUENCE [LARGE SCALE GENOMIC DNA]</scope>
    <source>
        <strain evidence="2">PF1309</strain>
    </source>
</reference>
<evidence type="ECO:0000313" key="3">
    <source>
        <dbReference type="Proteomes" id="UP000218231"/>
    </source>
</evidence>
<sequence length="139" mass="15427">MSLDGSAGRWIELRYQRDPLRVDRDRIARAIIAADREQRAALMVGLADLLDNLLTGRPAIANGAEEHAEPLLLRQVHHTPLDVGKRRGRGGSGRLLLVADLGGVAGGKDDQRRQEQGKRAHRDPSIKERRNWFTATPSN</sequence>
<evidence type="ECO:0000313" key="2">
    <source>
        <dbReference type="EMBL" id="PAV70152.1"/>
    </source>
</evidence>
<protein>
    <submittedName>
        <fullName evidence="2">Uncharacterized protein</fullName>
    </submittedName>
</protein>
<feature type="region of interest" description="Disordered" evidence="1">
    <location>
        <begin position="104"/>
        <end position="139"/>
    </location>
</feature>
<gene>
    <name evidence="2" type="ORF">WR25_21422</name>
</gene>
<name>A0A2A2K8E1_9BILA</name>
<organism evidence="2 3">
    <name type="scientific">Diploscapter pachys</name>
    <dbReference type="NCBI Taxonomy" id="2018661"/>
    <lineage>
        <taxon>Eukaryota</taxon>
        <taxon>Metazoa</taxon>
        <taxon>Ecdysozoa</taxon>
        <taxon>Nematoda</taxon>
        <taxon>Chromadorea</taxon>
        <taxon>Rhabditida</taxon>
        <taxon>Rhabditina</taxon>
        <taxon>Rhabditomorpha</taxon>
        <taxon>Rhabditoidea</taxon>
        <taxon>Rhabditidae</taxon>
        <taxon>Diploscapter</taxon>
    </lineage>
</organism>
<accession>A0A2A2K8E1</accession>
<feature type="compositionally biased region" description="Basic and acidic residues" evidence="1">
    <location>
        <begin position="107"/>
        <end position="131"/>
    </location>
</feature>
<keyword evidence="3" id="KW-1185">Reference proteome</keyword>